<dbReference type="EMBL" id="CAJNOK010019678">
    <property type="protein sequence ID" value="CAF1303894.1"/>
    <property type="molecule type" value="Genomic_DNA"/>
</dbReference>
<proteinExistence type="predicted"/>
<comment type="caution">
    <text evidence="3">The sequence shown here is derived from an EMBL/GenBank/DDBJ whole genome shotgun (WGS) entry which is preliminary data.</text>
</comment>
<reference evidence="3" key="1">
    <citation type="submission" date="2021-02" db="EMBL/GenBank/DDBJ databases">
        <authorList>
            <person name="Nowell W R."/>
        </authorList>
    </citation>
    <scope>NUCLEOTIDE SEQUENCE</scope>
</reference>
<accession>A0A8S2QGT9</accession>
<evidence type="ECO:0000313" key="3">
    <source>
        <dbReference type="EMBL" id="CAF4110563.1"/>
    </source>
</evidence>
<evidence type="ECO:0000313" key="2">
    <source>
        <dbReference type="EMBL" id="CAF1303894.1"/>
    </source>
</evidence>
<dbReference type="EMBL" id="CAJOBA010041257">
    <property type="protein sequence ID" value="CAF4110563.1"/>
    <property type="molecule type" value="Genomic_DNA"/>
</dbReference>
<feature type="non-terminal residue" evidence="3">
    <location>
        <position position="1"/>
    </location>
</feature>
<sequence length="101" mass="12125">LNEAKIRYVRLDTHNLLYLSYRLSCDLSPEQFRMWIKSSELACTRLPKAKMIEDDDDEYLSQPLLPPRPEQQQYRLSPKKRKNSESMESEQSKQIKIHDQR</sequence>
<protein>
    <submittedName>
        <fullName evidence="3">Uncharacterized protein</fullName>
    </submittedName>
</protein>
<gene>
    <name evidence="2" type="ORF">OVA965_LOCUS28664</name>
    <name evidence="3" type="ORF">TMI583_LOCUS29419</name>
</gene>
<evidence type="ECO:0000256" key="1">
    <source>
        <dbReference type="SAM" id="MobiDB-lite"/>
    </source>
</evidence>
<dbReference type="Proteomes" id="UP000677228">
    <property type="component" value="Unassembled WGS sequence"/>
</dbReference>
<name>A0A8S2QGT9_9BILA</name>
<feature type="region of interest" description="Disordered" evidence="1">
    <location>
        <begin position="58"/>
        <end position="101"/>
    </location>
</feature>
<feature type="compositionally biased region" description="Basic and acidic residues" evidence="1">
    <location>
        <begin position="90"/>
        <end position="101"/>
    </location>
</feature>
<dbReference type="AlphaFoldDB" id="A0A8S2QGT9"/>
<organism evidence="3 4">
    <name type="scientific">Didymodactylos carnosus</name>
    <dbReference type="NCBI Taxonomy" id="1234261"/>
    <lineage>
        <taxon>Eukaryota</taxon>
        <taxon>Metazoa</taxon>
        <taxon>Spiralia</taxon>
        <taxon>Gnathifera</taxon>
        <taxon>Rotifera</taxon>
        <taxon>Eurotatoria</taxon>
        <taxon>Bdelloidea</taxon>
        <taxon>Philodinida</taxon>
        <taxon>Philodinidae</taxon>
        <taxon>Didymodactylos</taxon>
    </lineage>
</organism>
<dbReference type="Proteomes" id="UP000682733">
    <property type="component" value="Unassembled WGS sequence"/>
</dbReference>
<evidence type="ECO:0000313" key="4">
    <source>
        <dbReference type="Proteomes" id="UP000682733"/>
    </source>
</evidence>